<feature type="region of interest" description="Disordered" evidence="1">
    <location>
        <begin position="102"/>
        <end position="134"/>
    </location>
</feature>
<dbReference type="EMBL" id="CAJJDO010000025">
    <property type="protein sequence ID" value="CAD8154030.1"/>
    <property type="molecule type" value="Genomic_DNA"/>
</dbReference>
<evidence type="ECO:0000313" key="3">
    <source>
        <dbReference type="Proteomes" id="UP000689195"/>
    </source>
</evidence>
<sequence>MEELCYTILGMGLGIVVQQIHEKLSKKQKQNKTQQQNKGTKKYLPSTPDMKKAYQEQKQNFLIRQASQQEIGDTIRKIVKIQGKISGFDNDDELNQIQDSQEEIKEDNDSQQHSLDKAFQPKTPNFQSKTSTSQNITLVTNNQVVSGELSLGLLQSNQFSDSKKNISPPGESKEQIIISSDPE</sequence>
<feature type="region of interest" description="Disordered" evidence="1">
    <location>
        <begin position="159"/>
        <end position="183"/>
    </location>
</feature>
<protein>
    <submittedName>
        <fullName evidence="2">Uncharacterized protein</fullName>
    </submittedName>
</protein>
<feature type="compositionally biased region" description="Polar residues" evidence="1">
    <location>
        <begin position="122"/>
        <end position="134"/>
    </location>
</feature>
<keyword evidence="3" id="KW-1185">Reference proteome</keyword>
<reference evidence="2" key="1">
    <citation type="submission" date="2021-01" db="EMBL/GenBank/DDBJ databases">
        <authorList>
            <consortium name="Genoscope - CEA"/>
            <person name="William W."/>
        </authorList>
    </citation>
    <scope>NUCLEOTIDE SEQUENCE</scope>
</reference>
<dbReference type="Proteomes" id="UP000689195">
    <property type="component" value="Unassembled WGS sequence"/>
</dbReference>
<feature type="compositionally biased region" description="Basic and acidic residues" evidence="1">
    <location>
        <begin position="107"/>
        <end position="116"/>
    </location>
</feature>
<comment type="caution">
    <text evidence="2">The sequence shown here is derived from an EMBL/GenBank/DDBJ whole genome shotgun (WGS) entry which is preliminary data.</text>
</comment>
<gene>
    <name evidence="2" type="ORF">PPENT_87.1.T0250152</name>
</gene>
<evidence type="ECO:0000313" key="2">
    <source>
        <dbReference type="EMBL" id="CAD8154030.1"/>
    </source>
</evidence>
<feature type="region of interest" description="Disordered" evidence="1">
    <location>
        <begin position="27"/>
        <end position="47"/>
    </location>
</feature>
<organism evidence="2 3">
    <name type="scientific">Paramecium pentaurelia</name>
    <dbReference type="NCBI Taxonomy" id="43138"/>
    <lineage>
        <taxon>Eukaryota</taxon>
        <taxon>Sar</taxon>
        <taxon>Alveolata</taxon>
        <taxon>Ciliophora</taxon>
        <taxon>Intramacronucleata</taxon>
        <taxon>Oligohymenophorea</taxon>
        <taxon>Peniculida</taxon>
        <taxon>Parameciidae</taxon>
        <taxon>Paramecium</taxon>
    </lineage>
</organism>
<proteinExistence type="predicted"/>
<evidence type="ECO:0000256" key="1">
    <source>
        <dbReference type="SAM" id="MobiDB-lite"/>
    </source>
</evidence>
<dbReference type="OrthoDB" id="308177at2759"/>
<accession>A0A8S1TP24</accession>
<dbReference type="AlphaFoldDB" id="A0A8S1TP24"/>
<name>A0A8S1TP24_9CILI</name>